<dbReference type="Gene3D" id="1.10.238.10">
    <property type="entry name" value="EF-hand"/>
    <property type="match status" value="1"/>
</dbReference>
<dbReference type="InterPro" id="IPR011992">
    <property type="entry name" value="EF-hand-dom_pair"/>
</dbReference>
<evidence type="ECO:0000313" key="2">
    <source>
        <dbReference type="EMBL" id="VTZ71115.1"/>
    </source>
</evidence>
<dbReference type="OrthoDB" id="369379at2759"/>
<sequence>MEIDLQCLIRALKFFTKTEDGELNENDINIIFNKILSQNMEQQDIKGLIKNIKSSIHENNSNYIDDYILTPSMLNILINTQLAKCDMNTLFKDLFSCIQKDGEIDKTSLKTFLNLCNNNSSNGSSLCLDKFHFNSDNLNKGINYEEFVNIMRRYLKEA</sequence>
<keyword evidence="3" id="KW-1185">Reference proteome</keyword>
<dbReference type="KEGG" id="pcb:PCHAS_1443800"/>
<dbReference type="AlphaFoldDB" id="A0A077TW34"/>
<dbReference type="EMBL" id="LT608166">
    <property type="protein sequence ID" value="SCN63319.1"/>
    <property type="molecule type" value="Genomic_DNA"/>
</dbReference>
<proteinExistence type="predicted"/>
<evidence type="ECO:0000313" key="4">
    <source>
        <dbReference type="Proteomes" id="UP000195489"/>
    </source>
</evidence>
<evidence type="ECO:0008006" key="5">
    <source>
        <dbReference type="Google" id="ProtNLM"/>
    </source>
</evidence>
<dbReference type="RefSeq" id="XP_016654992.1">
    <property type="nucleotide sequence ID" value="XM_016799742.1"/>
</dbReference>
<dbReference type="Proteomes" id="UP000071118">
    <property type="component" value="Chromosome 14"/>
</dbReference>
<evidence type="ECO:0000313" key="1">
    <source>
        <dbReference type="EMBL" id="SCN63319.1"/>
    </source>
</evidence>
<dbReference type="EMBL" id="LK022891">
    <property type="protein sequence ID" value="VTZ71115.1"/>
    <property type="molecule type" value="Genomic_DNA"/>
</dbReference>
<name>A0A077TW34_PLACU</name>
<reference evidence="2" key="2">
    <citation type="submission" date="2014-05" db="EMBL/GenBank/DDBJ databases">
        <authorList>
            <person name="Aslett M.A."/>
            <person name="De Silva N."/>
        </authorList>
    </citation>
    <scope>NUCLEOTIDE SEQUENCE</scope>
    <source>
        <strain evidence="2">AS</strain>
    </source>
</reference>
<dbReference type="VEuPathDB" id="PlasmoDB:PCHAS_1443800"/>
<protein>
    <recommendedName>
        <fullName evidence="5">EF-hand domain-containing protein</fullName>
    </recommendedName>
</protein>
<dbReference type="GeneID" id="27795133"/>
<evidence type="ECO:0000313" key="3">
    <source>
        <dbReference type="Proteomes" id="UP000071118"/>
    </source>
</evidence>
<gene>
    <name evidence="2" type="ORF">PCHAS_1443800</name>
    <name evidence="1" type="ORF">PCHCB_000465600</name>
</gene>
<dbReference type="Proteomes" id="UP000195489">
    <property type="component" value="Chromosome 14"/>
</dbReference>
<reference evidence="2 3" key="1">
    <citation type="journal article" date="2014" name="BMC Biol.">
        <title>A comprehensive evaluation of rodent malaria parasite genomes and gene expression.</title>
        <authorList>
            <person name="Otto T.D."/>
            <person name="Bohme U."/>
            <person name="Jackson A.P."/>
            <person name="Hunt M."/>
            <person name="Franke-Fayard B."/>
            <person name="Hoeijmakers W.A."/>
            <person name="Religa A.A."/>
            <person name="Robertson L."/>
            <person name="Sanders M."/>
            <person name="Ogun S.A."/>
            <person name="Cunningham D."/>
            <person name="Erhart A."/>
            <person name="Billker O."/>
            <person name="Khan S.M."/>
            <person name="Stunnenberg H.G."/>
            <person name="Langhorne J."/>
            <person name="Holder A.A."/>
            <person name="Waters A.P."/>
            <person name="Newbold C.I."/>
            <person name="Pain A."/>
            <person name="Berriman M."/>
            <person name="Janse C.J."/>
        </authorList>
    </citation>
    <scope>NUCLEOTIDE SEQUENCE [LARGE SCALE GENOMIC DNA]</scope>
    <source>
        <strain evidence="2 3">AS</strain>
    </source>
</reference>
<accession>A0A077TW34</accession>
<dbReference type="SUPFAM" id="SSF47473">
    <property type="entry name" value="EF-hand"/>
    <property type="match status" value="1"/>
</dbReference>
<reference evidence="1 4" key="3">
    <citation type="submission" date="2016-08" db="EMBL/GenBank/DDBJ databases">
        <authorList>
            <consortium name="Pathogen Informatics"/>
        </authorList>
    </citation>
    <scope>NUCLEOTIDE SEQUENCE [LARGE SCALE GENOMIC DNA]</scope>
    <source>
        <strain evidence="2">AS</strain>
        <strain evidence="1 4">CB</strain>
    </source>
</reference>
<organism evidence="1 4">
    <name type="scientific">Plasmodium chabaudi chabaudi</name>
    <dbReference type="NCBI Taxonomy" id="31271"/>
    <lineage>
        <taxon>Eukaryota</taxon>
        <taxon>Sar</taxon>
        <taxon>Alveolata</taxon>
        <taxon>Apicomplexa</taxon>
        <taxon>Aconoidasida</taxon>
        <taxon>Haemosporida</taxon>
        <taxon>Plasmodiidae</taxon>
        <taxon>Plasmodium</taxon>
        <taxon>Plasmodium (Vinckeia)</taxon>
    </lineage>
</organism>